<keyword evidence="1" id="KW-0812">Transmembrane</keyword>
<accession>A0ABP8I9T1</accession>
<name>A0ABP8I9T1_9BURK</name>
<evidence type="ECO:0000256" key="1">
    <source>
        <dbReference type="SAM" id="Phobius"/>
    </source>
</evidence>
<sequence length="52" mass="5850">MESTLFEEFSLMDTQHARMQPQDPVAARLGTYTARAGIAIALFLFVLSYLRA</sequence>
<dbReference type="RefSeq" id="WP_345540804.1">
    <property type="nucleotide sequence ID" value="NZ_BAABGJ010000080.1"/>
</dbReference>
<gene>
    <name evidence="2" type="ORF">GCM10023165_45280</name>
</gene>
<proteinExistence type="predicted"/>
<keyword evidence="3" id="KW-1185">Reference proteome</keyword>
<evidence type="ECO:0000313" key="3">
    <source>
        <dbReference type="Proteomes" id="UP001500975"/>
    </source>
</evidence>
<comment type="caution">
    <text evidence="2">The sequence shown here is derived from an EMBL/GenBank/DDBJ whole genome shotgun (WGS) entry which is preliminary data.</text>
</comment>
<keyword evidence="1" id="KW-0472">Membrane</keyword>
<reference evidence="3" key="1">
    <citation type="journal article" date="2019" name="Int. J. Syst. Evol. Microbiol.">
        <title>The Global Catalogue of Microorganisms (GCM) 10K type strain sequencing project: providing services to taxonomists for standard genome sequencing and annotation.</title>
        <authorList>
            <consortium name="The Broad Institute Genomics Platform"/>
            <consortium name="The Broad Institute Genome Sequencing Center for Infectious Disease"/>
            <person name="Wu L."/>
            <person name="Ma J."/>
        </authorList>
    </citation>
    <scope>NUCLEOTIDE SEQUENCE [LARGE SCALE GENOMIC DNA]</scope>
    <source>
        <strain evidence="3">JCM 17804</strain>
    </source>
</reference>
<keyword evidence="1" id="KW-1133">Transmembrane helix</keyword>
<feature type="transmembrane region" description="Helical" evidence="1">
    <location>
        <begin position="32"/>
        <end position="50"/>
    </location>
</feature>
<evidence type="ECO:0000313" key="2">
    <source>
        <dbReference type="EMBL" id="GAA4354236.1"/>
    </source>
</evidence>
<dbReference type="Proteomes" id="UP001500975">
    <property type="component" value="Unassembled WGS sequence"/>
</dbReference>
<protein>
    <submittedName>
        <fullName evidence="2">Uncharacterized protein</fullName>
    </submittedName>
</protein>
<dbReference type="EMBL" id="BAABGJ010000080">
    <property type="protein sequence ID" value="GAA4354236.1"/>
    <property type="molecule type" value="Genomic_DNA"/>
</dbReference>
<organism evidence="2 3">
    <name type="scientific">Variovorax defluvii</name>
    <dbReference type="NCBI Taxonomy" id="913761"/>
    <lineage>
        <taxon>Bacteria</taxon>
        <taxon>Pseudomonadati</taxon>
        <taxon>Pseudomonadota</taxon>
        <taxon>Betaproteobacteria</taxon>
        <taxon>Burkholderiales</taxon>
        <taxon>Comamonadaceae</taxon>
        <taxon>Variovorax</taxon>
    </lineage>
</organism>